<comment type="subcellular location">
    <subcellularLocation>
        <location evidence="1">Membrane</location>
        <topology evidence="1">Multi-pass membrane protein</topology>
    </subcellularLocation>
</comment>
<feature type="transmembrane region" description="Helical" evidence="6">
    <location>
        <begin position="289"/>
        <end position="309"/>
    </location>
</feature>
<dbReference type="PANTHER" id="PTHR23294:SF59">
    <property type="entry name" value="UNC93-LIKE PROTEIN C922.05C"/>
    <property type="match status" value="1"/>
</dbReference>
<evidence type="ECO:0000256" key="4">
    <source>
        <dbReference type="ARBA" id="ARBA00023136"/>
    </source>
</evidence>
<evidence type="ECO:0000256" key="5">
    <source>
        <dbReference type="SAM" id="MobiDB-lite"/>
    </source>
</evidence>
<evidence type="ECO:0000313" key="8">
    <source>
        <dbReference type="Proteomes" id="UP000268162"/>
    </source>
</evidence>
<dbReference type="EMBL" id="ML002463">
    <property type="protein sequence ID" value="RKP37664.1"/>
    <property type="molecule type" value="Genomic_DNA"/>
</dbReference>
<feature type="transmembrane region" description="Helical" evidence="6">
    <location>
        <begin position="71"/>
        <end position="90"/>
    </location>
</feature>
<protein>
    <submittedName>
        <fullName evidence="7">Major facilitator superfamily domain-containing protein</fullName>
    </submittedName>
</protein>
<dbReference type="Proteomes" id="UP000268162">
    <property type="component" value="Unassembled WGS sequence"/>
</dbReference>
<feature type="transmembrane region" description="Helical" evidence="6">
    <location>
        <begin position="135"/>
        <end position="155"/>
    </location>
</feature>
<evidence type="ECO:0000256" key="3">
    <source>
        <dbReference type="ARBA" id="ARBA00022989"/>
    </source>
</evidence>
<organism evidence="7 8">
    <name type="scientific">Dimargaris cristalligena</name>
    <dbReference type="NCBI Taxonomy" id="215637"/>
    <lineage>
        <taxon>Eukaryota</taxon>
        <taxon>Fungi</taxon>
        <taxon>Fungi incertae sedis</taxon>
        <taxon>Zoopagomycota</taxon>
        <taxon>Kickxellomycotina</taxon>
        <taxon>Dimargaritomycetes</taxon>
        <taxon>Dimargaritales</taxon>
        <taxon>Dimargaritaceae</taxon>
        <taxon>Dimargaris</taxon>
    </lineage>
</organism>
<dbReference type="Pfam" id="PF05978">
    <property type="entry name" value="UNC-93"/>
    <property type="match status" value="1"/>
</dbReference>
<keyword evidence="3 6" id="KW-1133">Transmembrane helix</keyword>
<dbReference type="GO" id="GO:0016020">
    <property type="term" value="C:membrane"/>
    <property type="evidence" value="ECO:0007669"/>
    <property type="project" value="UniProtKB-SubCell"/>
</dbReference>
<sequence>MLKYYSALTQVVILGFVCFFCPGMFNALNSMGGGGQVDDTTGTNANVALYTAFAVFGLLGGGVNNVLGPRITIFLGGLTYALYSGSFLHYNHTKQPAFTIASGGILGIGAGLLWAAQGSLMMAYPTEDRKGTYIAIFWIIFNLGGVLGGLIPFGLNYNSTAASVNDGTYIGFLVLQVFGAALAFALAPPARVIKEDGTHVTIEKEPNPLKEGLKVLKLFTNKWMLILTPAFFATNFFYTYQFNCINGVLFNVRTRGFNSVFYWAAQMLGAYAFGHLLDNRHYNRRKRGILGLVVVLFGFTAVWLGGLFLQLQYTRETPATALYNPHNTIDFKDASRFTGPFFLYLFYGMMDAVFQAYCYWLMGTLSNDATQLSRYAGYYKGVQSAGGAVAWRIDAVGTSFLAQFIANWALLTVSIPLMAPVVWNIKDTTESPTKGAVQGHAKEDSVYASDEKP</sequence>
<dbReference type="InterPro" id="IPR051617">
    <property type="entry name" value="UNC-93-like_regulator"/>
</dbReference>
<feature type="transmembrane region" description="Helical" evidence="6">
    <location>
        <begin position="260"/>
        <end position="277"/>
    </location>
</feature>
<name>A0A4P9ZVM9_9FUNG</name>
<evidence type="ECO:0000256" key="1">
    <source>
        <dbReference type="ARBA" id="ARBA00004141"/>
    </source>
</evidence>
<feature type="region of interest" description="Disordered" evidence="5">
    <location>
        <begin position="430"/>
        <end position="453"/>
    </location>
</feature>
<dbReference type="SUPFAM" id="SSF103473">
    <property type="entry name" value="MFS general substrate transporter"/>
    <property type="match status" value="1"/>
</dbReference>
<gene>
    <name evidence="7" type="ORF">BJ085DRAFT_23881</name>
</gene>
<dbReference type="AlphaFoldDB" id="A0A4P9ZVM9"/>
<feature type="transmembrane region" description="Helical" evidence="6">
    <location>
        <begin position="47"/>
        <end position="64"/>
    </location>
</feature>
<feature type="compositionally biased region" description="Basic and acidic residues" evidence="5">
    <location>
        <begin position="440"/>
        <end position="453"/>
    </location>
</feature>
<feature type="transmembrane region" description="Helical" evidence="6">
    <location>
        <begin position="223"/>
        <end position="240"/>
    </location>
</feature>
<keyword evidence="4 6" id="KW-0472">Membrane</keyword>
<proteinExistence type="predicted"/>
<accession>A0A4P9ZVM9</accession>
<evidence type="ECO:0000313" key="7">
    <source>
        <dbReference type="EMBL" id="RKP37664.1"/>
    </source>
</evidence>
<feature type="transmembrane region" description="Helical" evidence="6">
    <location>
        <begin position="341"/>
        <end position="362"/>
    </location>
</feature>
<feature type="transmembrane region" description="Helical" evidence="6">
    <location>
        <begin position="96"/>
        <end position="115"/>
    </location>
</feature>
<dbReference type="OrthoDB" id="196103at2759"/>
<dbReference type="PANTHER" id="PTHR23294">
    <property type="entry name" value="ET TRANSLATION PRODUCT-RELATED"/>
    <property type="match status" value="1"/>
</dbReference>
<feature type="transmembrane region" description="Helical" evidence="6">
    <location>
        <begin position="7"/>
        <end position="27"/>
    </location>
</feature>
<dbReference type="InterPro" id="IPR036259">
    <property type="entry name" value="MFS_trans_sf"/>
</dbReference>
<keyword evidence="8" id="KW-1185">Reference proteome</keyword>
<feature type="transmembrane region" description="Helical" evidence="6">
    <location>
        <begin position="167"/>
        <end position="187"/>
    </location>
</feature>
<evidence type="ECO:0000256" key="6">
    <source>
        <dbReference type="SAM" id="Phobius"/>
    </source>
</evidence>
<keyword evidence="2 6" id="KW-0812">Transmembrane</keyword>
<evidence type="ECO:0000256" key="2">
    <source>
        <dbReference type="ARBA" id="ARBA00022692"/>
    </source>
</evidence>
<dbReference type="InterPro" id="IPR010291">
    <property type="entry name" value="Ion_channel_UNC-93"/>
</dbReference>
<reference evidence="8" key="1">
    <citation type="journal article" date="2018" name="Nat. Microbiol.">
        <title>Leveraging single-cell genomics to expand the fungal tree of life.</title>
        <authorList>
            <person name="Ahrendt S.R."/>
            <person name="Quandt C.A."/>
            <person name="Ciobanu D."/>
            <person name="Clum A."/>
            <person name="Salamov A."/>
            <person name="Andreopoulos B."/>
            <person name="Cheng J.F."/>
            <person name="Woyke T."/>
            <person name="Pelin A."/>
            <person name="Henrissat B."/>
            <person name="Reynolds N.K."/>
            <person name="Benny G.L."/>
            <person name="Smith M.E."/>
            <person name="James T.Y."/>
            <person name="Grigoriev I.V."/>
        </authorList>
    </citation>
    <scope>NUCLEOTIDE SEQUENCE [LARGE SCALE GENOMIC DNA]</scope>
    <source>
        <strain evidence="8">RSA 468</strain>
    </source>
</reference>
<dbReference type="Gene3D" id="1.20.1250.20">
    <property type="entry name" value="MFS general substrate transporter like domains"/>
    <property type="match status" value="1"/>
</dbReference>